<protein>
    <submittedName>
        <fullName evidence="1">Uncharacterized protein</fullName>
    </submittedName>
</protein>
<evidence type="ECO:0000313" key="2">
    <source>
        <dbReference type="Proteomes" id="UP000076407"/>
    </source>
</evidence>
<dbReference type="AlphaFoldDB" id="A0A182XQC0"/>
<keyword evidence="2" id="KW-1185">Reference proteome</keyword>
<proteinExistence type="predicted"/>
<dbReference type="VEuPathDB" id="VectorBase:AQUA014065"/>
<name>A0A182XQC0_ANOQN</name>
<dbReference type="EnsemblMetazoa" id="AQUA014065-RA">
    <property type="protein sequence ID" value="AQUA014065-PA"/>
    <property type="gene ID" value="AQUA014065"/>
</dbReference>
<reference evidence="1" key="1">
    <citation type="submission" date="2020-05" db="UniProtKB">
        <authorList>
            <consortium name="EnsemblMetazoa"/>
        </authorList>
    </citation>
    <scope>IDENTIFICATION</scope>
    <source>
        <strain evidence="1">SANGQUA</strain>
    </source>
</reference>
<sequence length="32" mass="3663">MCKTSPRVINPSRSINVKLEEFTLCPFRPNKG</sequence>
<evidence type="ECO:0000313" key="1">
    <source>
        <dbReference type="EnsemblMetazoa" id="AQUA014065-PA"/>
    </source>
</evidence>
<accession>A0A182XQC0</accession>
<dbReference type="Proteomes" id="UP000076407">
    <property type="component" value="Unassembled WGS sequence"/>
</dbReference>
<organism evidence="1 2">
    <name type="scientific">Anopheles quadriannulatus</name>
    <name type="common">Mosquito</name>
    <dbReference type="NCBI Taxonomy" id="34691"/>
    <lineage>
        <taxon>Eukaryota</taxon>
        <taxon>Metazoa</taxon>
        <taxon>Ecdysozoa</taxon>
        <taxon>Arthropoda</taxon>
        <taxon>Hexapoda</taxon>
        <taxon>Insecta</taxon>
        <taxon>Pterygota</taxon>
        <taxon>Neoptera</taxon>
        <taxon>Endopterygota</taxon>
        <taxon>Diptera</taxon>
        <taxon>Nematocera</taxon>
        <taxon>Culicoidea</taxon>
        <taxon>Culicidae</taxon>
        <taxon>Anophelinae</taxon>
        <taxon>Anopheles</taxon>
    </lineage>
</organism>